<protein>
    <submittedName>
        <fullName evidence="1">Uncharacterized protein</fullName>
    </submittedName>
</protein>
<evidence type="ECO:0000313" key="1">
    <source>
        <dbReference type="EMBL" id="MBW90318.1"/>
    </source>
</evidence>
<dbReference type="AlphaFoldDB" id="A0A2P2JA23"/>
<dbReference type="EMBL" id="GGEC01009835">
    <property type="protein sequence ID" value="MBW90318.1"/>
    <property type="molecule type" value="Transcribed_RNA"/>
</dbReference>
<proteinExistence type="predicted"/>
<reference evidence="1" key="1">
    <citation type="submission" date="2018-02" db="EMBL/GenBank/DDBJ databases">
        <title>Rhizophora mucronata_Transcriptome.</title>
        <authorList>
            <person name="Meera S.P."/>
            <person name="Sreeshan A."/>
            <person name="Augustine A."/>
        </authorList>
    </citation>
    <scope>NUCLEOTIDE SEQUENCE</scope>
    <source>
        <tissue evidence="1">Leaf</tissue>
    </source>
</reference>
<organism evidence="1">
    <name type="scientific">Rhizophora mucronata</name>
    <name type="common">Asiatic mangrove</name>
    <dbReference type="NCBI Taxonomy" id="61149"/>
    <lineage>
        <taxon>Eukaryota</taxon>
        <taxon>Viridiplantae</taxon>
        <taxon>Streptophyta</taxon>
        <taxon>Embryophyta</taxon>
        <taxon>Tracheophyta</taxon>
        <taxon>Spermatophyta</taxon>
        <taxon>Magnoliopsida</taxon>
        <taxon>eudicotyledons</taxon>
        <taxon>Gunneridae</taxon>
        <taxon>Pentapetalae</taxon>
        <taxon>rosids</taxon>
        <taxon>fabids</taxon>
        <taxon>Malpighiales</taxon>
        <taxon>Rhizophoraceae</taxon>
        <taxon>Rhizophora</taxon>
    </lineage>
</organism>
<accession>A0A2P2JA23</accession>
<name>A0A2P2JA23_RHIMU</name>
<sequence length="24" mass="2746">MKRTAVQYISSVRTRFGIVGKNFS</sequence>